<evidence type="ECO:0000256" key="1">
    <source>
        <dbReference type="SAM" id="SignalP"/>
    </source>
</evidence>
<evidence type="ECO:0000313" key="3">
    <source>
        <dbReference type="Proteomes" id="UP001267710"/>
    </source>
</evidence>
<organism evidence="2 3">
    <name type="scientific">Paracidovorax wautersii</name>
    <dbReference type="NCBI Taxonomy" id="1177982"/>
    <lineage>
        <taxon>Bacteria</taxon>
        <taxon>Pseudomonadati</taxon>
        <taxon>Pseudomonadota</taxon>
        <taxon>Betaproteobacteria</taxon>
        <taxon>Burkholderiales</taxon>
        <taxon>Comamonadaceae</taxon>
        <taxon>Paracidovorax</taxon>
    </lineage>
</organism>
<evidence type="ECO:0000313" key="2">
    <source>
        <dbReference type="EMBL" id="MDR6213860.1"/>
    </source>
</evidence>
<accession>A0ABU1I9Q2</accession>
<keyword evidence="3" id="KW-1185">Reference proteome</keyword>
<sequence>MNCKHLIAAAAIAITGVGAANAQVSQESWGGPEPIAASPAVSTMTPQPQQGVARVEVQADWALWQRAGLGSYPMGERSLASDPVYQQRLAEYQRMRSGPEYLAEIQRLGGDVSTIAYQYERGVVPTTY</sequence>
<dbReference type="EMBL" id="JAVIZX010000001">
    <property type="protein sequence ID" value="MDR6213860.1"/>
    <property type="molecule type" value="Genomic_DNA"/>
</dbReference>
<dbReference type="RefSeq" id="WP_309827721.1">
    <property type="nucleotide sequence ID" value="NZ_JAVIZX010000001.1"/>
</dbReference>
<gene>
    <name evidence="2" type="ORF">QE399_001549</name>
</gene>
<evidence type="ECO:0008006" key="4">
    <source>
        <dbReference type="Google" id="ProtNLM"/>
    </source>
</evidence>
<name>A0ABU1I9Q2_9BURK</name>
<reference evidence="2 3" key="1">
    <citation type="submission" date="2023-08" db="EMBL/GenBank/DDBJ databases">
        <title>Functional and genomic diversity of the sorghum phyllosphere microbiome.</title>
        <authorList>
            <person name="Shade A."/>
        </authorList>
    </citation>
    <scope>NUCLEOTIDE SEQUENCE [LARGE SCALE GENOMIC DNA]</scope>
    <source>
        <strain evidence="2 3">SORGH_AS_0335</strain>
    </source>
</reference>
<feature type="chain" id="PRO_5046392281" description="DUF4148 domain-containing protein" evidence="1">
    <location>
        <begin position="23"/>
        <end position="128"/>
    </location>
</feature>
<comment type="caution">
    <text evidence="2">The sequence shown here is derived from an EMBL/GenBank/DDBJ whole genome shotgun (WGS) entry which is preliminary data.</text>
</comment>
<dbReference type="Proteomes" id="UP001267710">
    <property type="component" value="Unassembled WGS sequence"/>
</dbReference>
<proteinExistence type="predicted"/>
<keyword evidence="1" id="KW-0732">Signal</keyword>
<protein>
    <recommendedName>
        <fullName evidence="4">DUF4148 domain-containing protein</fullName>
    </recommendedName>
</protein>
<feature type="signal peptide" evidence="1">
    <location>
        <begin position="1"/>
        <end position="22"/>
    </location>
</feature>